<dbReference type="EMBL" id="RBNI01002148">
    <property type="protein sequence ID" value="RUP49601.1"/>
    <property type="molecule type" value="Genomic_DNA"/>
</dbReference>
<keyword evidence="2" id="KW-0813">Transport</keyword>
<dbReference type="GO" id="GO:0005483">
    <property type="term" value="F:soluble NSF attachment protein activity"/>
    <property type="evidence" value="ECO:0007669"/>
    <property type="project" value="TreeGrafter"/>
</dbReference>
<evidence type="ECO:0000256" key="3">
    <source>
        <dbReference type="ARBA" id="ARBA00022927"/>
    </source>
</evidence>
<organism evidence="4 5">
    <name type="scientific">Jimgerdemannia flammicorona</name>
    <dbReference type="NCBI Taxonomy" id="994334"/>
    <lineage>
        <taxon>Eukaryota</taxon>
        <taxon>Fungi</taxon>
        <taxon>Fungi incertae sedis</taxon>
        <taxon>Mucoromycota</taxon>
        <taxon>Mucoromycotina</taxon>
        <taxon>Endogonomycetes</taxon>
        <taxon>Endogonales</taxon>
        <taxon>Endogonaceae</taxon>
        <taxon>Jimgerdemannia</taxon>
    </lineage>
</organism>
<dbReference type="Gene3D" id="1.25.40.10">
    <property type="entry name" value="Tetratricopeptide repeat domain"/>
    <property type="match status" value="1"/>
</dbReference>
<proteinExistence type="inferred from homology"/>
<dbReference type="PRINTS" id="PR00448">
    <property type="entry name" value="NSFATTACHMNT"/>
</dbReference>
<keyword evidence="3" id="KW-0653">Protein transport</keyword>
<dbReference type="SUPFAM" id="SSF48452">
    <property type="entry name" value="TPR-like"/>
    <property type="match status" value="1"/>
</dbReference>
<comment type="similarity">
    <text evidence="1">Belongs to the SNAP family.</text>
</comment>
<dbReference type="GO" id="GO:0031201">
    <property type="term" value="C:SNARE complex"/>
    <property type="evidence" value="ECO:0007669"/>
    <property type="project" value="TreeGrafter"/>
</dbReference>
<gene>
    <name evidence="4" type="ORF">BC936DRAFT_142074</name>
</gene>
<dbReference type="InterPro" id="IPR011990">
    <property type="entry name" value="TPR-like_helical_dom_sf"/>
</dbReference>
<dbReference type="AlphaFoldDB" id="A0A433DFH1"/>
<sequence length="350" mass="39194">MLRYILLAASLATCYKTNPDRESFKAFITNTPAVPTTTTSKITSFLTRAFVGVPEHVYQDYVFFSIVTLKDNSATFLGVLGQWFVVSGGGAGSGALPDMNMELEDLAEVDRAKARQAAMKKDYATAGNAYRSAALRLQQGSSDLNQVQAARNFEDALQSAAKIFAANPRQGTRAGQLYEDLGKLYAFGAQRNPEKAIEAYETAARYYEANDDFRYPAQKAAAAALLAEMGRYEPAIAHIESIAPICASDEIRSFKLKDYLYLEALCIIGLDDWVRLGRAVRAWEGRYEGDKWTKTRECRFIKGLIDAKNLNDPKLYRDACEEYDQFTRLQDWQITLLLKGKQALEREDLK</sequence>
<keyword evidence="5" id="KW-1185">Reference proteome</keyword>
<dbReference type="InterPro" id="IPR000744">
    <property type="entry name" value="NSF_attach"/>
</dbReference>
<dbReference type="GO" id="GO:0006886">
    <property type="term" value="P:intracellular protein transport"/>
    <property type="evidence" value="ECO:0007669"/>
    <property type="project" value="InterPro"/>
</dbReference>
<dbReference type="PANTHER" id="PTHR13768:SF8">
    <property type="entry name" value="ALPHA-SOLUBLE NSF ATTACHMENT PROTEIN"/>
    <property type="match status" value="1"/>
</dbReference>
<dbReference type="GO" id="GO:0005774">
    <property type="term" value="C:vacuolar membrane"/>
    <property type="evidence" value="ECO:0007669"/>
    <property type="project" value="TreeGrafter"/>
</dbReference>
<dbReference type="OrthoDB" id="9984275at2759"/>
<comment type="caution">
    <text evidence="4">The sequence shown here is derived from an EMBL/GenBank/DDBJ whole genome shotgun (WGS) entry which is preliminary data.</text>
</comment>
<evidence type="ECO:0000313" key="4">
    <source>
        <dbReference type="EMBL" id="RUP49601.1"/>
    </source>
</evidence>
<accession>A0A433DFH1</accession>
<evidence type="ECO:0000313" key="5">
    <source>
        <dbReference type="Proteomes" id="UP000268093"/>
    </source>
</evidence>
<evidence type="ECO:0000256" key="2">
    <source>
        <dbReference type="ARBA" id="ARBA00022448"/>
    </source>
</evidence>
<dbReference type="PANTHER" id="PTHR13768">
    <property type="entry name" value="SOLUBLE NSF ATTACHMENT PROTEIN SNAP"/>
    <property type="match status" value="1"/>
</dbReference>
<dbReference type="Pfam" id="PF14938">
    <property type="entry name" value="SNAP"/>
    <property type="match status" value="1"/>
</dbReference>
<name>A0A433DFH1_9FUNG</name>
<dbReference type="GO" id="GO:0035494">
    <property type="term" value="P:SNARE complex disassembly"/>
    <property type="evidence" value="ECO:0007669"/>
    <property type="project" value="TreeGrafter"/>
</dbReference>
<dbReference type="Proteomes" id="UP000268093">
    <property type="component" value="Unassembled WGS sequence"/>
</dbReference>
<reference evidence="4 5" key="1">
    <citation type="journal article" date="2018" name="New Phytol.">
        <title>Phylogenomics of Endogonaceae and evolution of mycorrhizas within Mucoromycota.</title>
        <authorList>
            <person name="Chang Y."/>
            <person name="Desiro A."/>
            <person name="Na H."/>
            <person name="Sandor L."/>
            <person name="Lipzen A."/>
            <person name="Clum A."/>
            <person name="Barry K."/>
            <person name="Grigoriev I.V."/>
            <person name="Martin F.M."/>
            <person name="Stajich J.E."/>
            <person name="Smith M.E."/>
            <person name="Bonito G."/>
            <person name="Spatafora J.W."/>
        </authorList>
    </citation>
    <scope>NUCLEOTIDE SEQUENCE [LARGE SCALE GENOMIC DNA]</scope>
    <source>
        <strain evidence="4 5">GMNB39</strain>
    </source>
</reference>
<protein>
    <submittedName>
        <fullName evidence="4">Soluble NSF attachment protein</fullName>
    </submittedName>
</protein>
<evidence type="ECO:0000256" key="1">
    <source>
        <dbReference type="ARBA" id="ARBA00010050"/>
    </source>
</evidence>
<dbReference type="GO" id="GO:0019905">
    <property type="term" value="F:syntaxin binding"/>
    <property type="evidence" value="ECO:0007669"/>
    <property type="project" value="TreeGrafter"/>
</dbReference>